<dbReference type="PROSITE" id="PS51257">
    <property type="entry name" value="PROKAR_LIPOPROTEIN"/>
    <property type="match status" value="1"/>
</dbReference>
<dbReference type="EMBL" id="NPDY01000008">
    <property type="protein sequence ID" value="PJZ69583.1"/>
    <property type="molecule type" value="Genomic_DNA"/>
</dbReference>
<evidence type="ECO:0000313" key="4">
    <source>
        <dbReference type="Proteomes" id="UP000231990"/>
    </source>
</evidence>
<dbReference type="AlphaFoldDB" id="A0A2M9ZNC5"/>
<dbReference type="Proteomes" id="UP000231962">
    <property type="component" value="Unassembled WGS sequence"/>
</dbReference>
<name>A0A2M9ZNC5_9LEPT</name>
<dbReference type="RefSeq" id="WP_100713866.1">
    <property type="nucleotide sequence ID" value="NZ_NPDY01000008.1"/>
</dbReference>
<dbReference type="OrthoDB" id="342624at2"/>
<dbReference type="EMBL" id="NPDZ01000004">
    <property type="protein sequence ID" value="PJZ73570.1"/>
    <property type="molecule type" value="Genomic_DNA"/>
</dbReference>
<sequence length="393" mass="42955">MRRLSILHPHISFLFAIFLISSCGDIERPPISSLFLTPNLPTNIGVVATDFGSAGRFKVINPDLQMSYPGLTPIHGDSVARFKNEKVFIINRLNRDSIQILDPNFAFQTIAEWSVGAKSNPVDLELIGTNRAYVSLFGSRYLILLDLQNGAILKYIDLEPYAEPTSTSGTPDHLPEMSGMIQVGDSLFVCIQRLDRNDASGYFPPSGLSLLMEIDTRTDSIVATYSFPFPNPVGKPILVQLFGEPHLVMPAPNRIGFISAIDGGVVAFRLATRTFLSKILFDESVAGGDILAVQIANDHLGYASVLDAGFNKTLQVFDPTTGARLDTLLMIPSSVDASLSSILLADDGILYVSNTQFQMPGVSMFDTKNGNRLMTPVPISVDLQPFDLIQLRE</sequence>
<evidence type="ECO:0008006" key="5">
    <source>
        <dbReference type="Google" id="ProtNLM"/>
    </source>
</evidence>
<evidence type="ECO:0000313" key="1">
    <source>
        <dbReference type="EMBL" id="PJZ69583.1"/>
    </source>
</evidence>
<accession>A0A2M9ZNC5</accession>
<organism evidence="2 4">
    <name type="scientific">Leptospira perolatii</name>
    <dbReference type="NCBI Taxonomy" id="2023191"/>
    <lineage>
        <taxon>Bacteria</taxon>
        <taxon>Pseudomonadati</taxon>
        <taxon>Spirochaetota</taxon>
        <taxon>Spirochaetia</taxon>
        <taxon>Leptospirales</taxon>
        <taxon>Leptospiraceae</taxon>
        <taxon>Leptospira</taxon>
    </lineage>
</organism>
<dbReference type="InterPro" id="IPR015943">
    <property type="entry name" value="WD40/YVTN_repeat-like_dom_sf"/>
</dbReference>
<dbReference type="Proteomes" id="UP000231990">
    <property type="component" value="Unassembled WGS sequence"/>
</dbReference>
<dbReference type="InterPro" id="IPR011044">
    <property type="entry name" value="Quino_amine_DH_bsu"/>
</dbReference>
<evidence type="ECO:0000313" key="3">
    <source>
        <dbReference type="Proteomes" id="UP000231962"/>
    </source>
</evidence>
<protein>
    <recommendedName>
        <fullName evidence="5">Lipoprotein</fullName>
    </recommendedName>
</protein>
<evidence type="ECO:0000313" key="2">
    <source>
        <dbReference type="EMBL" id="PJZ73570.1"/>
    </source>
</evidence>
<dbReference type="Gene3D" id="2.130.10.10">
    <property type="entry name" value="YVTN repeat-like/Quinoprotein amine dehydrogenase"/>
    <property type="match status" value="1"/>
</dbReference>
<comment type="caution">
    <text evidence="2">The sequence shown here is derived from an EMBL/GenBank/DDBJ whole genome shotgun (WGS) entry which is preliminary data.</text>
</comment>
<gene>
    <name evidence="1" type="ORF">CH360_09845</name>
    <name evidence="2" type="ORF">CH373_08700</name>
</gene>
<reference evidence="3 4" key="1">
    <citation type="submission" date="2017-07" db="EMBL/GenBank/DDBJ databases">
        <title>Leptospira spp. isolated from tropical soils.</title>
        <authorList>
            <person name="Thibeaux R."/>
            <person name="Iraola G."/>
            <person name="Ferres I."/>
            <person name="Bierque E."/>
            <person name="Girault D."/>
            <person name="Soupe-Gilbert M.-E."/>
            <person name="Picardeau M."/>
            <person name="Goarant C."/>
        </authorList>
    </citation>
    <scope>NUCLEOTIDE SEQUENCE [LARGE SCALE GENOMIC DNA]</scope>
    <source>
        <strain evidence="2 4">FH1-B-B1</strain>
        <strain evidence="1 3">FH1-B-C1</strain>
    </source>
</reference>
<proteinExistence type="predicted"/>
<dbReference type="SUPFAM" id="SSF50969">
    <property type="entry name" value="YVTN repeat-like/Quinoprotein amine dehydrogenase"/>
    <property type="match status" value="1"/>
</dbReference>
<keyword evidence="3" id="KW-1185">Reference proteome</keyword>